<dbReference type="InterPro" id="IPR036013">
    <property type="entry name" value="Band_7/SPFH_dom_sf"/>
</dbReference>
<keyword evidence="4" id="KW-1185">Reference proteome</keyword>
<feature type="domain" description="Band 7" evidence="2">
    <location>
        <begin position="64"/>
        <end position="244"/>
    </location>
</feature>
<name>A0ABN9X473_9DINO</name>
<reference evidence="3" key="1">
    <citation type="submission" date="2023-10" db="EMBL/GenBank/DDBJ databases">
        <authorList>
            <person name="Chen Y."/>
            <person name="Shah S."/>
            <person name="Dougan E. K."/>
            <person name="Thang M."/>
            <person name="Chan C."/>
        </authorList>
    </citation>
    <scope>NUCLEOTIDE SEQUENCE [LARGE SCALE GENOMIC DNA]</scope>
</reference>
<dbReference type="Gene3D" id="3.30.479.30">
    <property type="entry name" value="Band 7 domain"/>
    <property type="match status" value="1"/>
</dbReference>
<evidence type="ECO:0000313" key="4">
    <source>
        <dbReference type="Proteomes" id="UP001189429"/>
    </source>
</evidence>
<feature type="region of interest" description="Disordered" evidence="1">
    <location>
        <begin position="1"/>
        <end position="22"/>
    </location>
</feature>
<accession>A0ABN9X473</accession>
<protein>
    <recommendedName>
        <fullName evidence="2">Band 7 domain-containing protein</fullName>
    </recommendedName>
</protein>
<evidence type="ECO:0000256" key="1">
    <source>
        <dbReference type="SAM" id="MobiDB-lite"/>
    </source>
</evidence>
<dbReference type="EMBL" id="CAUYUJ010019628">
    <property type="protein sequence ID" value="CAK0892566.1"/>
    <property type="molecule type" value="Genomic_DNA"/>
</dbReference>
<organism evidence="3 4">
    <name type="scientific">Prorocentrum cordatum</name>
    <dbReference type="NCBI Taxonomy" id="2364126"/>
    <lineage>
        <taxon>Eukaryota</taxon>
        <taxon>Sar</taxon>
        <taxon>Alveolata</taxon>
        <taxon>Dinophyceae</taxon>
        <taxon>Prorocentrales</taxon>
        <taxon>Prorocentraceae</taxon>
        <taxon>Prorocentrum</taxon>
    </lineage>
</organism>
<gene>
    <name evidence="3" type="ORF">PCOR1329_LOCUS72191</name>
</gene>
<proteinExistence type="predicted"/>
<dbReference type="Pfam" id="PF01145">
    <property type="entry name" value="Band_7"/>
    <property type="match status" value="1"/>
</dbReference>
<evidence type="ECO:0000313" key="3">
    <source>
        <dbReference type="EMBL" id="CAK0892566.1"/>
    </source>
</evidence>
<sequence length="335" mass="37038">MAMGPDPRVAEAEGPPRAPRLRARRELPASGDRLRIHVLVCSFGSLGPTELGLRYDFVLQTVSSQVEVQAGLKLLGPTTRLLKYPKTIQTITYDAESQNLLAGRTKDGLPLTLGITFQYRLMPDGIYHLYHTFEQEAGDYEQVYKLMATHLITEMATNFTAYQFFNEKQRIAEVMREEVNNYFQANFWSTVESLQINEDDLPDEFTEMILTAATNKQKIAKMEKTRSAMKVQFETAIIVAQAQANMTLQRANGTRSQILNNALADAAIIDAYVEAELQAYTKIKGGLGLKSAALVDYIWYDTLGGGGVSANSSGSTEVQMLVGVDPAAYISGSAR</sequence>
<dbReference type="InterPro" id="IPR001107">
    <property type="entry name" value="Band_7"/>
</dbReference>
<dbReference type="Proteomes" id="UP001189429">
    <property type="component" value="Unassembled WGS sequence"/>
</dbReference>
<dbReference type="SUPFAM" id="SSF117892">
    <property type="entry name" value="Band 7/SPFH domain"/>
    <property type="match status" value="1"/>
</dbReference>
<evidence type="ECO:0000259" key="2">
    <source>
        <dbReference type="Pfam" id="PF01145"/>
    </source>
</evidence>
<comment type="caution">
    <text evidence="3">The sequence shown here is derived from an EMBL/GenBank/DDBJ whole genome shotgun (WGS) entry which is preliminary data.</text>
</comment>